<dbReference type="PROSITE" id="PS50109">
    <property type="entry name" value="HIS_KIN"/>
    <property type="match status" value="1"/>
</dbReference>
<dbReference type="EC" id="2.7.13.3" evidence="2"/>
<protein>
    <recommendedName>
        <fullName evidence="2">histidine kinase</fullName>
        <ecNumber evidence="2">2.7.13.3</ecNumber>
    </recommendedName>
</protein>
<dbReference type="Gene3D" id="3.30.450.20">
    <property type="entry name" value="PAS domain"/>
    <property type="match status" value="1"/>
</dbReference>
<comment type="caution">
    <text evidence="10">The sequence shown here is derived from an EMBL/GenBank/DDBJ whole genome shotgun (WGS) entry which is preliminary data.</text>
</comment>
<feature type="coiled-coil region" evidence="7">
    <location>
        <begin position="89"/>
        <end position="119"/>
    </location>
</feature>
<keyword evidence="11" id="KW-1185">Reference proteome</keyword>
<dbReference type="InterPro" id="IPR036890">
    <property type="entry name" value="HATPase_C_sf"/>
</dbReference>
<dbReference type="SUPFAM" id="SSF52172">
    <property type="entry name" value="CheY-like"/>
    <property type="match status" value="1"/>
</dbReference>
<dbReference type="SMART" id="SM00388">
    <property type="entry name" value="HisKA"/>
    <property type="match status" value="1"/>
</dbReference>
<gene>
    <name evidence="10" type="ORF">ACE1CA_02565</name>
</gene>
<dbReference type="PROSITE" id="PS50110">
    <property type="entry name" value="RESPONSE_REGULATORY"/>
    <property type="match status" value="1"/>
</dbReference>
<dbReference type="Pfam" id="PF00072">
    <property type="entry name" value="Response_reg"/>
    <property type="match status" value="1"/>
</dbReference>
<accession>A0ABV4WE86</accession>
<dbReference type="InterPro" id="IPR001789">
    <property type="entry name" value="Sig_transdc_resp-reg_receiver"/>
</dbReference>
<dbReference type="Pfam" id="PF02518">
    <property type="entry name" value="HATPase_c"/>
    <property type="match status" value="1"/>
</dbReference>
<name>A0ABV4WE86_9CYAN</name>
<evidence type="ECO:0000256" key="4">
    <source>
        <dbReference type="ARBA" id="ARBA00022777"/>
    </source>
</evidence>
<dbReference type="InterPro" id="IPR036097">
    <property type="entry name" value="HisK_dim/P_sf"/>
</dbReference>
<dbReference type="Pfam" id="PF00512">
    <property type="entry name" value="HisKA"/>
    <property type="match status" value="1"/>
</dbReference>
<keyword evidence="10" id="KW-0547">Nucleotide-binding</keyword>
<evidence type="ECO:0000256" key="5">
    <source>
        <dbReference type="ARBA" id="ARBA00023012"/>
    </source>
</evidence>
<dbReference type="EMBL" id="JBHFNT010000032">
    <property type="protein sequence ID" value="MFB2833393.1"/>
    <property type="molecule type" value="Genomic_DNA"/>
</dbReference>
<dbReference type="SMART" id="SM00387">
    <property type="entry name" value="HATPase_c"/>
    <property type="match status" value="1"/>
</dbReference>
<keyword evidence="3 6" id="KW-0597">Phosphoprotein</keyword>
<dbReference type="InterPro" id="IPR003661">
    <property type="entry name" value="HisK_dim/P_dom"/>
</dbReference>
<dbReference type="SUPFAM" id="SSF55785">
    <property type="entry name" value="PYP-like sensor domain (PAS domain)"/>
    <property type="match status" value="1"/>
</dbReference>
<dbReference type="Proteomes" id="UP001576780">
    <property type="component" value="Unassembled WGS sequence"/>
</dbReference>
<proteinExistence type="predicted"/>
<dbReference type="InterPro" id="IPR035965">
    <property type="entry name" value="PAS-like_dom_sf"/>
</dbReference>
<feature type="modified residue" description="4-aspartylphosphate" evidence="6">
    <location>
        <position position="422"/>
    </location>
</feature>
<evidence type="ECO:0000313" key="10">
    <source>
        <dbReference type="EMBL" id="MFB2833393.1"/>
    </source>
</evidence>
<evidence type="ECO:0000313" key="11">
    <source>
        <dbReference type="Proteomes" id="UP001576780"/>
    </source>
</evidence>
<comment type="catalytic activity">
    <reaction evidence="1">
        <text>ATP + protein L-histidine = ADP + protein N-phospho-L-histidine.</text>
        <dbReference type="EC" id="2.7.13.3"/>
    </reaction>
</comment>
<keyword evidence="7" id="KW-0175">Coiled coil</keyword>
<dbReference type="SUPFAM" id="SSF55874">
    <property type="entry name" value="ATPase domain of HSP90 chaperone/DNA topoisomerase II/histidine kinase"/>
    <property type="match status" value="1"/>
</dbReference>
<feature type="domain" description="Histidine kinase" evidence="8">
    <location>
        <begin position="123"/>
        <end position="347"/>
    </location>
</feature>
<dbReference type="PANTHER" id="PTHR45339">
    <property type="entry name" value="HYBRID SIGNAL TRANSDUCTION HISTIDINE KINASE J"/>
    <property type="match status" value="1"/>
</dbReference>
<dbReference type="PANTHER" id="PTHR45339:SF1">
    <property type="entry name" value="HYBRID SIGNAL TRANSDUCTION HISTIDINE KINASE J"/>
    <property type="match status" value="1"/>
</dbReference>
<reference evidence="10 11" key="1">
    <citation type="submission" date="2024-09" db="EMBL/GenBank/DDBJ databases">
        <title>Floridaenema gen nov. (Aerosakkonemataceae, Aerosakkonematales ord. nov., Cyanobacteria) from benthic tropical and subtropical fresh waters, with the description of four new species.</title>
        <authorList>
            <person name="Moretto J.A."/>
            <person name="Berthold D.E."/>
            <person name="Lefler F.W."/>
            <person name="Huang I.-S."/>
            <person name="Laughinghouse H. IV."/>
        </authorList>
    </citation>
    <scope>NUCLEOTIDE SEQUENCE [LARGE SCALE GENOMIC DNA]</scope>
    <source>
        <strain evidence="10 11">BLCC-F167</strain>
    </source>
</reference>
<dbReference type="CDD" id="cd00082">
    <property type="entry name" value="HisKA"/>
    <property type="match status" value="1"/>
</dbReference>
<dbReference type="InterPro" id="IPR000014">
    <property type="entry name" value="PAS"/>
</dbReference>
<dbReference type="InterPro" id="IPR003594">
    <property type="entry name" value="HATPase_dom"/>
</dbReference>
<dbReference type="Gene3D" id="3.30.565.10">
    <property type="entry name" value="Histidine kinase-like ATPase, C-terminal domain"/>
    <property type="match status" value="1"/>
</dbReference>
<dbReference type="SMART" id="SM00448">
    <property type="entry name" value="REC"/>
    <property type="match status" value="1"/>
</dbReference>
<keyword evidence="4" id="KW-0418">Kinase</keyword>
<evidence type="ECO:0000256" key="2">
    <source>
        <dbReference type="ARBA" id="ARBA00012438"/>
    </source>
</evidence>
<evidence type="ECO:0000256" key="1">
    <source>
        <dbReference type="ARBA" id="ARBA00000085"/>
    </source>
</evidence>
<dbReference type="Gene3D" id="3.40.50.2300">
    <property type="match status" value="1"/>
</dbReference>
<dbReference type="GO" id="GO:0005524">
    <property type="term" value="F:ATP binding"/>
    <property type="evidence" value="ECO:0007669"/>
    <property type="project" value="UniProtKB-KW"/>
</dbReference>
<evidence type="ECO:0000256" key="6">
    <source>
        <dbReference type="PROSITE-ProRule" id="PRU00169"/>
    </source>
</evidence>
<evidence type="ECO:0000259" key="9">
    <source>
        <dbReference type="PROSITE" id="PS50110"/>
    </source>
</evidence>
<dbReference type="RefSeq" id="WP_413275855.1">
    <property type="nucleotide sequence ID" value="NZ_JBHFNT010000032.1"/>
</dbReference>
<dbReference type="CDD" id="cd16922">
    <property type="entry name" value="HATPase_EvgS-ArcB-TorS-like"/>
    <property type="match status" value="1"/>
</dbReference>
<dbReference type="NCBIfam" id="TIGR00229">
    <property type="entry name" value="sensory_box"/>
    <property type="match status" value="1"/>
</dbReference>
<organism evidence="10 11">
    <name type="scientific">Floridaenema evergladense BLCC-F167</name>
    <dbReference type="NCBI Taxonomy" id="3153639"/>
    <lineage>
        <taxon>Bacteria</taxon>
        <taxon>Bacillati</taxon>
        <taxon>Cyanobacteriota</taxon>
        <taxon>Cyanophyceae</taxon>
        <taxon>Oscillatoriophycideae</taxon>
        <taxon>Aerosakkonematales</taxon>
        <taxon>Aerosakkonemataceae</taxon>
        <taxon>Floridanema</taxon>
        <taxon>Floridanema evergladense</taxon>
    </lineage>
</organism>
<sequence>MVTIWIMLFHQALMQYLVLYIIGKHLSQVLPLELAERHLNFIKKALLTKELQVFEQEFEVNGKVLCEEVRISVVGANEVLLIVRDISDRKRIEKERQRAENALAKAKEAAEIANKTKSEFLANMSHELRTPLNAILGFTQVIMQDCSLENSASEYLEIINRSGQHLLNLINDVLEMSKIEAGRTSLNTTDFNLHDLLNSLEKMLRLKAESKRLQLIFDCDPNVPKYVKTDEGKLRQVLINLLGNAIKFTSQGGVILRVKGREKDPIPQSHSTLYFEVEDTGIGIEPEEVELLFEPFVQKQNTPNTQEGTGLGLPISRKFVQLMGGDIRVDSVPGKGTLVQFEVQVELATSANQDSQVFSQKVIGLVPGQTHYRILVVEDNRENRQLLMTLLRSLQFEVQEAINGQEALFLWQTWHPDLIWMDMRMPVMDGYEATRQIRAIEKTLVTTFPPQPTKIIALTASAFKEDRVKVLATGCDDFVSKPFRQNIILQKMTQHLGVQYIYAQETEIKINAATSSKSFDPTFASKSLEEMPKQWIEKVKIAAMTGSDEELYQLIEEIPAAHPELTDILNNWVINFQFDNLLNFIQTKDKKTEKQRGKNIS</sequence>
<keyword evidence="4" id="KW-0808">Transferase</keyword>
<dbReference type="InterPro" id="IPR011006">
    <property type="entry name" value="CheY-like_superfamily"/>
</dbReference>
<evidence type="ECO:0000259" key="8">
    <source>
        <dbReference type="PROSITE" id="PS50109"/>
    </source>
</evidence>
<dbReference type="Gene3D" id="1.10.287.130">
    <property type="match status" value="1"/>
</dbReference>
<dbReference type="InterPro" id="IPR004358">
    <property type="entry name" value="Sig_transdc_His_kin-like_C"/>
</dbReference>
<evidence type="ECO:0000256" key="3">
    <source>
        <dbReference type="ARBA" id="ARBA00022553"/>
    </source>
</evidence>
<dbReference type="PRINTS" id="PR00344">
    <property type="entry name" value="BCTRLSENSOR"/>
</dbReference>
<evidence type="ECO:0000256" key="7">
    <source>
        <dbReference type="SAM" id="Coils"/>
    </source>
</evidence>
<dbReference type="SUPFAM" id="SSF47384">
    <property type="entry name" value="Homodimeric domain of signal transducing histidine kinase"/>
    <property type="match status" value="1"/>
</dbReference>
<keyword evidence="5" id="KW-0902">Two-component regulatory system</keyword>
<feature type="domain" description="Response regulatory" evidence="9">
    <location>
        <begin position="373"/>
        <end position="496"/>
    </location>
</feature>
<dbReference type="InterPro" id="IPR005467">
    <property type="entry name" value="His_kinase_dom"/>
</dbReference>
<dbReference type="CDD" id="cd17546">
    <property type="entry name" value="REC_hyHK_CKI1_RcsC-like"/>
    <property type="match status" value="1"/>
</dbReference>
<keyword evidence="10" id="KW-0067">ATP-binding</keyword>